<dbReference type="EMBL" id="BPLR01002929">
    <property type="protein sequence ID" value="GIX79348.1"/>
    <property type="molecule type" value="Genomic_DNA"/>
</dbReference>
<dbReference type="Proteomes" id="UP001054945">
    <property type="component" value="Unassembled WGS sequence"/>
</dbReference>
<comment type="caution">
    <text evidence="1">The sequence shown here is derived from an EMBL/GenBank/DDBJ whole genome shotgun (WGS) entry which is preliminary data.</text>
</comment>
<reference evidence="1 2" key="1">
    <citation type="submission" date="2021-06" db="EMBL/GenBank/DDBJ databases">
        <title>Caerostris extrusa draft genome.</title>
        <authorList>
            <person name="Kono N."/>
            <person name="Arakawa K."/>
        </authorList>
    </citation>
    <scope>NUCLEOTIDE SEQUENCE [LARGE SCALE GENOMIC DNA]</scope>
</reference>
<proteinExistence type="predicted"/>
<name>A0AAV4N3S2_CAEEX</name>
<organism evidence="1 2">
    <name type="scientific">Caerostris extrusa</name>
    <name type="common">Bark spider</name>
    <name type="synonym">Caerostris bankana</name>
    <dbReference type="NCBI Taxonomy" id="172846"/>
    <lineage>
        <taxon>Eukaryota</taxon>
        <taxon>Metazoa</taxon>
        <taxon>Ecdysozoa</taxon>
        <taxon>Arthropoda</taxon>
        <taxon>Chelicerata</taxon>
        <taxon>Arachnida</taxon>
        <taxon>Araneae</taxon>
        <taxon>Araneomorphae</taxon>
        <taxon>Entelegynae</taxon>
        <taxon>Araneoidea</taxon>
        <taxon>Araneidae</taxon>
        <taxon>Caerostris</taxon>
    </lineage>
</organism>
<evidence type="ECO:0000313" key="1">
    <source>
        <dbReference type="EMBL" id="GIX79348.1"/>
    </source>
</evidence>
<accession>A0AAV4N3S2</accession>
<evidence type="ECO:0000313" key="2">
    <source>
        <dbReference type="Proteomes" id="UP001054945"/>
    </source>
</evidence>
<sequence>MEDEALWSFARQSGSSTLNQINQPLKQINISRQQSISSDIHQGIDCEVTTTAEMASQYGDPNQNSYIPSDFETKPSDYLFPDIRHMQENDVLSTHLQLPPEVSNAFINQNPQNYESSTSEHPENTPMSVATPCVLTGFQQTFDRRNSISCATHPSESGVNCEKYSKDQSLGGAACASRNMDAPQETKNPLYESSKCPMQFKRKEC</sequence>
<protein>
    <submittedName>
        <fullName evidence="1">Uncharacterized protein</fullName>
    </submittedName>
</protein>
<keyword evidence="2" id="KW-1185">Reference proteome</keyword>
<dbReference type="AlphaFoldDB" id="A0AAV4N3S2"/>
<gene>
    <name evidence="1" type="ORF">CEXT_546261</name>
</gene>